<dbReference type="KEGG" id="tni:TVNIR_2499"/>
<gene>
    <name evidence="8" type="ordered locus">TVNIR_2499</name>
</gene>
<evidence type="ECO:0000256" key="3">
    <source>
        <dbReference type="ARBA" id="ARBA00022692"/>
    </source>
</evidence>
<dbReference type="OrthoDB" id="597333at2"/>
<feature type="domain" description="Type II secretion system protein GspF" evidence="7">
    <location>
        <begin position="128"/>
        <end position="254"/>
    </location>
</feature>
<evidence type="ECO:0000256" key="2">
    <source>
        <dbReference type="ARBA" id="ARBA00022475"/>
    </source>
</evidence>
<evidence type="ECO:0000313" key="8">
    <source>
        <dbReference type="EMBL" id="AGA34142.1"/>
    </source>
</evidence>
<organism evidence="8 9">
    <name type="scientific">Thioalkalivibrio nitratireducens (strain DSM 14787 / UNIQEM 213 / ALEN2)</name>
    <dbReference type="NCBI Taxonomy" id="1255043"/>
    <lineage>
        <taxon>Bacteria</taxon>
        <taxon>Pseudomonadati</taxon>
        <taxon>Pseudomonadota</taxon>
        <taxon>Gammaproteobacteria</taxon>
        <taxon>Chromatiales</taxon>
        <taxon>Ectothiorhodospiraceae</taxon>
        <taxon>Thioalkalivibrio</taxon>
    </lineage>
</organism>
<dbReference type="AlphaFoldDB" id="L0DYR1"/>
<evidence type="ECO:0000256" key="4">
    <source>
        <dbReference type="ARBA" id="ARBA00022989"/>
    </source>
</evidence>
<dbReference type="EMBL" id="CP003989">
    <property type="protein sequence ID" value="AGA34142.1"/>
    <property type="molecule type" value="Genomic_DNA"/>
</dbReference>
<evidence type="ECO:0000259" key="7">
    <source>
        <dbReference type="Pfam" id="PF00482"/>
    </source>
</evidence>
<keyword evidence="2" id="KW-1003">Cell membrane</keyword>
<evidence type="ECO:0000313" key="9">
    <source>
        <dbReference type="Proteomes" id="UP000010809"/>
    </source>
</evidence>
<evidence type="ECO:0000256" key="5">
    <source>
        <dbReference type="ARBA" id="ARBA00023136"/>
    </source>
</evidence>
<comment type="subcellular location">
    <subcellularLocation>
        <location evidence="1">Cell membrane</location>
        <topology evidence="1">Multi-pass membrane protein</topology>
    </subcellularLocation>
</comment>
<dbReference type="STRING" id="1255043.TVNIR_2499"/>
<sequence>MTPAAAMLLAVALVFGAVGLVLLGRSRERAEEEQIARRVSELALRTHETVPNPRRLSRYFERAGIDASPGVVLLLAFGAAAAGLIASLYLGWLGFLLGVGAVSALVAGALQWQYRRRVARIVEQLPGFLEHMIRGLRVGRSIDGALRSAVESSREPLRGVMERVLRAGDLGGSMTEAMMATAQVHRVRELQLLALGVQVNQRFGGSASELFENIVAVLRQRDRSRRQLRALTGETRVSAVVLAVVPIAIAGYMVAMNPDYYAWMLDDPTGRIVLFGAAAWQVLGIFLLWRMLKSV</sequence>
<evidence type="ECO:0000256" key="1">
    <source>
        <dbReference type="ARBA" id="ARBA00004651"/>
    </source>
</evidence>
<accession>L0DYR1</accession>
<dbReference type="Pfam" id="PF00482">
    <property type="entry name" value="T2SSF"/>
    <property type="match status" value="1"/>
</dbReference>
<keyword evidence="9" id="KW-1185">Reference proteome</keyword>
<dbReference type="eggNOG" id="COG4965">
    <property type="taxonomic scope" value="Bacteria"/>
</dbReference>
<keyword evidence="5 6" id="KW-0472">Membrane</keyword>
<dbReference type="PANTHER" id="PTHR35007:SF1">
    <property type="entry name" value="PILUS ASSEMBLY PROTEIN"/>
    <property type="match status" value="1"/>
</dbReference>
<dbReference type="HOGENOM" id="CLU_065961_1_0_6"/>
<dbReference type="GO" id="GO:0005886">
    <property type="term" value="C:plasma membrane"/>
    <property type="evidence" value="ECO:0007669"/>
    <property type="project" value="UniProtKB-SubCell"/>
</dbReference>
<dbReference type="PATRIC" id="fig|1255043.3.peg.2522"/>
<dbReference type="PANTHER" id="PTHR35007">
    <property type="entry name" value="INTEGRAL MEMBRANE PROTEIN-RELATED"/>
    <property type="match status" value="1"/>
</dbReference>
<feature type="transmembrane region" description="Helical" evidence="6">
    <location>
        <begin position="228"/>
        <end position="252"/>
    </location>
</feature>
<feature type="transmembrane region" description="Helical" evidence="6">
    <location>
        <begin position="63"/>
        <end position="86"/>
    </location>
</feature>
<feature type="transmembrane region" description="Helical" evidence="6">
    <location>
        <begin position="6"/>
        <end position="24"/>
    </location>
</feature>
<protein>
    <submittedName>
        <fullName evidence="8">Flp pilus assembly protein TadB</fullName>
    </submittedName>
</protein>
<reference evidence="8" key="1">
    <citation type="submission" date="2015-12" db="EMBL/GenBank/DDBJ databases">
        <authorList>
            <person name="Tikhonova T.V."/>
            <person name="Pavlov A.R."/>
            <person name="Beletsky A.V."/>
            <person name="Mardanov A.V."/>
            <person name="Sorokin D.Y."/>
            <person name="Ravin N.V."/>
            <person name="Popov V.O."/>
        </authorList>
    </citation>
    <scope>NUCLEOTIDE SEQUENCE</scope>
    <source>
        <strain evidence="8">DSM 14787</strain>
    </source>
</reference>
<keyword evidence="3 6" id="KW-0812">Transmembrane</keyword>
<evidence type="ECO:0000256" key="6">
    <source>
        <dbReference type="SAM" id="Phobius"/>
    </source>
</evidence>
<feature type="transmembrane region" description="Helical" evidence="6">
    <location>
        <begin position="272"/>
        <end position="292"/>
    </location>
</feature>
<dbReference type="RefSeq" id="WP_015259258.1">
    <property type="nucleotide sequence ID" value="NC_019902.2"/>
</dbReference>
<dbReference type="InterPro" id="IPR018076">
    <property type="entry name" value="T2SS_GspF_dom"/>
</dbReference>
<name>L0DYR1_THIND</name>
<dbReference type="Proteomes" id="UP000010809">
    <property type="component" value="Chromosome"/>
</dbReference>
<keyword evidence="4 6" id="KW-1133">Transmembrane helix</keyword>
<proteinExistence type="predicted"/>
<feature type="transmembrane region" description="Helical" evidence="6">
    <location>
        <begin position="92"/>
        <end position="110"/>
    </location>
</feature>